<dbReference type="AlphaFoldDB" id="A0A671U858"/>
<evidence type="ECO:0000256" key="4">
    <source>
        <dbReference type="ARBA" id="ARBA00022525"/>
    </source>
</evidence>
<dbReference type="InterPro" id="IPR000008">
    <property type="entry name" value="C2_dom"/>
</dbReference>
<dbReference type="OMA" id="MEVRETR"/>
<dbReference type="SUPFAM" id="SSF49562">
    <property type="entry name" value="C2 domain (Calcium/lipid-binding domain, CaLB)"/>
    <property type="match status" value="1"/>
</dbReference>
<dbReference type="GO" id="GO:0005576">
    <property type="term" value="C:extracellular region"/>
    <property type="evidence" value="ECO:0007669"/>
    <property type="project" value="UniProtKB-SubCell"/>
</dbReference>
<keyword evidence="5" id="KW-0204">Cytolysis</keyword>
<dbReference type="GO" id="GO:0001771">
    <property type="term" value="P:immunological synapse formation"/>
    <property type="evidence" value="ECO:0007669"/>
    <property type="project" value="TreeGrafter"/>
</dbReference>
<dbReference type="Gene3D" id="2.60.40.150">
    <property type="entry name" value="C2 domain"/>
    <property type="match status" value="1"/>
</dbReference>
<dbReference type="InterPro" id="IPR020863">
    <property type="entry name" value="MACPF_CS"/>
</dbReference>
<proteinExistence type="inferred from homology"/>
<dbReference type="Pfam" id="PF01823">
    <property type="entry name" value="MACPF"/>
    <property type="match status" value="1"/>
</dbReference>
<dbReference type="GO" id="GO:0051607">
    <property type="term" value="P:defense response to virus"/>
    <property type="evidence" value="ECO:0007669"/>
    <property type="project" value="TreeGrafter"/>
</dbReference>
<dbReference type="PROSITE" id="PS50004">
    <property type="entry name" value="C2"/>
    <property type="match status" value="1"/>
</dbReference>
<reference evidence="10" key="2">
    <citation type="submission" date="2025-08" db="UniProtKB">
        <authorList>
            <consortium name="Ensembl"/>
        </authorList>
    </citation>
    <scope>IDENTIFICATION</scope>
</reference>
<reference evidence="10" key="1">
    <citation type="submission" date="2021-04" db="EMBL/GenBank/DDBJ databases">
        <authorList>
            <consortium name="Wellcome Sanger Institute Data Sharing"/>
        </authorList>
    </citation>
    <scope>NUCLEOTIDE SEQUENCE [LARGE SCALE GENOMIC DNA]</scope>
</reference>
<dbReference type="InParanoid" id="A0A671U858"/>
<evidence type="ECO:0000256" key="6">
    <source>
        <dbReference type="ARBA" id="ARBA00023136"/>
    </source>
</evidence>
<dbReference type="Proteomes" id="UP000472265">
    <property type="component" value="Chromosome 1"/>
</dbReference>
<comment type="subcellular location">
    <subcellularLocation>
        <location evidence="1">Membrane</location>
    </subcellularLocation>
    <subcellularLocation>
        <location evidence="2">Secreted</location>
    </subcellularLocation>
</comment>
<dbReference type="GO" id="GO:0031640">
    <property type="term" value="P:killing of cells of another organism"/>
    <property type="evidence" value="ECO:0007669"/>
    <property type="project" value="UniProtKB-KW"/>
</dbReference>
<evidence type="ECO:0000259" key="9">
    <source>
        <dbReference type="PROSITE" id="PS51412"/>
    </source>
</evidence>
<dbReference type="PANTHER" id="PTHR46096">
    <property type="entry name" value="PERFORIN-1"/>
    <property type="match status" value="1"/>
</dbReference>
<dbReference type="GO" id="GO:0022829">
    <property type="term" value="F:wide pore channel activity"/>
    <property type="evidence" value="ECO:0007669"/>
    <property type="project" value="TreeGrafter"/>
</dbReference>
<dbReference type="InterPro" id="IPR020864">
    <property type="entry name" value="MACPF"/>
</dbReference>
<keyword evidence="7" id="KW-1015">Disulfide bond</keyword>
<keyword evidence="6" id="KW-0472">Membrane</keyword>
<dbReference type="SMART" id="SM00457">
    <property type="entry name" value="MACPF"/>
    <property type="match status" value="1"/>
</dbReference>
<evidence type="ECO:0000256" key="2">
    <source>
        <dbReference type="ARBA" id="ARBA00004613"/>
    </source>
</evidence>
<dbReference type="PROSITE" id="PS51412">
    <property type="entry name" value="MACPF_2"/>
    <property type="match status" value="1"/>
</dbReference>
<dbReference type="GO" id="GO:0016020">
    <property type="term" value="C:membrane"/>
    <property type="evidence" value="ECO:0007669"/>
    <property type="project" value="UniProtKB-SubCell"/>
</dbReference>
<dbReference type="Ensembl" id="ENSSAUT00010011157.1">
    <property type="protein sequence ID" value="ENSSAUP00010010511.1"/>
    <property type="gene ID" value="ENSSAUG00010005083.1"/>
</dbReference>
<evidence type="ECO:0000313" key="11">
    <source>
        <dbReference type="Proteomes" id="UP000472265"/>
    </source>
</evidence>
<dbReference type="GeneTree" id="ENSGT00530000063725"/>
<evidence type="ECO:0000256" key="1">
    <source>
        <dbReference type="ARBA" id="ARBA00004370"/>
    </source>
</evidence>
<evidence type="ECO:0000313" key="10">
    <source>
        <dbReference type="Ensembl" id="ENSSAUP00010010511.1"/>
    </source>
</evidence>
<evidence type="ECO:0000256" key="3">
    <source>
        <dbReference type="ARBA" id="ARBA00009214"/>
    </source>
</evidence>
<dbReference type="GO" id="GO:0001913">
    <property type="term" value="P:T cell mediated cytotoxicity"/>
    <property type="evidence" value="ECO:0007669"/>
    <property type="project" value="TreeGrafter"/>
</dbReference>
<dbReference type="InterPro" id="IPR052784">
    <property type="entry name" value="Perforin-1_pore-forming"/>
</dbReference>
<name>A0A671U858_SPAAU</name>
<keyword evidence="11" id="KW-1185">Reference proteome</keyword>
<evidence type="ECO:0000259" key="8">
    <source>
        <dbReference type="PROSITE" id="PS50004"/>
    </source>
</evidence>
<sequence>MFVIFYHSWFYQADLSLSVSNDMEVRETRSSVYRFASQMTRQDRYFFSSHRVSCSHYRYRVSDTPPLSSEFRKYLARLPSHYNSSTSDQYRELIYTYGTHYIRQVDLGGRLKRVTAARTCLSTLNGLSSNEVHSCLSLGISIGLGKLSLSANQEHCKKVQQNHGFSTSYSSGLHQHYTEVSGGSGWLGEFSLTHNNSLEYRNWLKSLKDNPDIVLYTLKPMYELVHIETQKEGMKAAIEQYLKDNAVRKSPSQPSCGLHTPNVAPNCCPKQAWSGNLAVTIIRAWNLKGDPVGKTEGYAVMWYGSIHHRTHWIRSNDPWWNAHYNLGNVITNHGLRIEVWDKDLKHDDHLGSCTQYLSQGTHRFTCPTQGGRGGFEVQYTLTCDHHLIGNQCQHYRPSPQ</sequence>
<comment type="similarity">
    <text evidence="3">Belongs to the complement C6/C7/C8/C9 family.</text>
</comment>
<organism evidence="10 11">
    <name type="scientific">Sparus aurata</name>
    <name type="common">Gilthead sea bream</name>
    <dbReference type="NCBI Taxonomy" id="8175"/>
    <lineage>
        <taxon>Eukaryota</taxon>
        <taxon>Metazoa</taxon>
        <taxon>Chordata</taxon>
        <taxon>Craniata</taxon>
        <taxon>Vertebrata</taxon>
        <taxon>Euteleostomi</taxon>
        <taxon>Actinopterygii</taxon>
        <taxon>Neopterygii</taxon>
        <taxon>Teleostei</taxon>
        <taxon>Neoteleostei</taxon>
        <taxon>Acanthomorphata</taxon>
        <taxon>Eupercaria</taxon>
        <taxon>Spariformes</taxon>
        <taxon>Sparidae</taxon>
        <taxon>Sparus</taxon>
    </lineage>
</organism>
<dbReference type="PANTHER" id="PTHR46096:SF1">
    <property type="entry name" value="PERFORIN 1.5"/>
    <property type="match status" value="1"/>
</dbReference>
<evidence type="ECO:0000256" key="5">
    <source>
        <dbReference type="ARBA" id="ARBA00022852"/>
    </source>
</evidence>
<keyword evidence="4" id="KW-0964">Secreted</keyword>
<feature type="domain" description="C2" evidence="8">
    <location>
        <begin position="257"/>
        <end position="370"/>
    </location>
</feature>
<reference evidence="10" key="3">
    <citation type="submission" date="2025-09" db="UniProtKB">
        <authorList>
            <consortium name="Ensembl"/>
        </authorList>
    </citation>
    <scope>IDENTIFICATION</scope>
</reference>
<dbReference type="Pfam" id="PF00168">
    <property type="entry name" value="C2"/>
    <property type="match status" value="1"/>
</dbReference>
<dbReference type="SMART" id="SM00239">
    <property type="entry name" value="C2"/>
    <property type="match status" value="1"/>
</dbReference>
<evidence type="ECO:0000256" key="7">
    <source>
        <dbReference type="ARBA" id="ARBA00023157"/>
    </source>
</evidence>
<protein>
    <submittedName>
        <fullName evidence="10">Uncharacterized protein</fullName>
    </submittedName>
</protein>
<feature type="domain" description="MACPF" evidence="9">
    <location>
        <begin position="1"/>
        <end position="256"/>
    </location>
</feature>
<accession>A0A671U858</accession>
<dbReference type="InterPro" id="IPR035892">
    <property type="entry name" value="C2_domain_sf"/>
</dbReference>
<dbReference type="PROSITE" id="PS00279">
    <property type="entry name" value="MACPF_1"/>
    <property type="match status" value="1"/>
</dbReference>